<keyword evidence="1" id="KW-0472">Membrane</keyword>
<feature type="transmembrane region" description="Helical" evidence="1">
    <location>
        <begin position="58"/>
        <end position="77"/>
    </location>
</feature>
<feature type="transmembrane region" description="Helical" evidence="1">
    <location>
        <begin position="384"/>
        <end position="408"/>
    </location>
</feature>
<feature type="transmembrane region" description="Helical" evidence="1">
    <location>
        <begin position="6"/>
        <end position="23"/>
    </location>
</feature>
<accession>A0ABX9SLJ2</accession>
<comment type="caution">
    <text evidence="2">The sequence shown here is derived from an EMBL/GenBank/DDBJ whole genome shotgun (WGS) entry which is preliminary data.</text>
</comment>
<dbReference type="InterPro" id="IPR003474">
    <property type="entry name" value="Glcn_transporter"/>
</dbReference>
<sequence>MDSQPWVISTLLTSIVLIVFTIIKLKIHPFLALLLASFYVGVLMGMNPVEMVRAIEAGIGNTLGFLAAVIGLGTILGKMMEVSGAAERIGITLQKCRWLSPDIIMVLIGLICGITLFVEVGVVLLIPLAFSIAKKTNTSLLKLAIPLCTALMAVHCIVPPHPAALFVTNKLGADIGSVIVYGLIVGLFASLIGGPLFQRLLGSRLPFKSVPDEFSDIGVRREEDLPPLGITLFTILLPIGLMLIKTFAELNMEKGTLFYMVLEFIGNPITAMFLAAFVAYYTLGIKQNIGMSTLLTKTEDCFASIANILLIIGAGGAFNSILKGSGISDTLAIILSNLDMHPILLSWLVAIILHAAVGSATVAMVGATAIVSPMLPLYPDISPAIITLAIGSGAIGCTIVTDSLFWLVKQYCGATLSETFKYYTTATFIASVVALAGTFLLSTIV</sequence>
<dbReference type="PANTHER" id="PTHR30354">
    <property type="entry name" value="GNT FAMILY GLUCONATE TRANSPORTER"/>
    <property type="match status" value="1"/>
</dbReference>
<organism evidence="2 3">
    <name type="scientific">Photorhabdus asymbiotica</name>
    <dbReference type="NCBI Taxonomy" id="291112"/>
    <lineage>
        <taxon>Bacteria</taxon>
        <taxon>Pseudomonadati</taxon>
        <taxon>Pseudomonadota</taxon>
        <taxon>Gammaproteobacteria</taxon>
        <taxon>Enterobacterales</taxon>
        <taxon>Morganellaceae</taxon>
        <taxon>Photorhabdus</taxon>
    </lineage>
</organism>
<dbReference type="Proteomes" id="UP000280955">
    <property type="component" value="Unassembled WGS sequence"/>
</dbReference>
<feature type="transmembrane region" description="Helical" evidence="1">
    <location>
        <begin position="30"/>
        <end position="46"/>
    </location>
</feature>
<keyword evidence="3" id="KW-1185">Reference proteome</keyword>
<reference evidence="2 3" key="1">
    <citation type="submission" date="2018-10" db="EMBL/GenBank/DDBJ databases">
        <title>Genomic Encyclopedia of Archaeal and Bacterial Type Strains, Phase II (KMG-II): from individual species to whole genera.</title>
        <authorList>
            <person name="Goeker M."/>
        </authorList>
    </citation>
    <scope>NUCLEOTIDE SEQUENCE [LARGE SCALE GENOMIC DNA]</scope>
    <source>
        <strain evidence="2 3">DSM 15149</strain>
    </source>
</reference>
<dbReference type="NCBIfam" id="NF007395">
    <property type="entry name" value="PRK09921.1"/>
    <property type="match status" value="1"/>
</dbReference>
<evidence type="ECO:0000313" key="3">
    <source>
        <dbReference type="Proteomes" id="UP000280955"/>
    </source>
</evidence>
<dbReference type="RefSeq" id="WP_015834734.1">
    <property type="nucleotide sequence ID" value="NC_012962.1"/>
</dbReference>
<protein>
    <submittedName>
        <fullName evidence="2">D-serine permease DsdX</fullName>
    </submittedName>
</protein>
<feature type="transmembrane region" description="Helical" evidence="1">
    <location>
        <begin position="143"/>
        <end position="166"/>
    </location>
</feature>
<dbReference type="NCBIfam" id="TIGR00791">
    <property type="entry name" value="gntP"/>
    <property type="match status" value="1"/>
</dbReference>
<feature type="transmembrane region" description="Helical" evidence="1">
    <location>
        <begin position="225"/>
        <end position="244"/>
    </location>
</feature>
<dbReference type="PIRSF" id="PIRSF002746">
    <property type="entry name" value="Gluconate_transporter"/>
    <property type="match status" value="1"/>
</dbReference>
<feature type="transmembrane region" description="Helical" evidence="1">
    <location>
        <begin position="302"/>
        <end position="322"/>
    </location>
</feature>
<feature type="transmembrane region" description="Helical" evidence="1">
    <location>
        <begin position="343"/>
        <end position="372"/>
    </location>
</feature>
<dbReference type="PANTHER" id="PTHR30354:SF6">
    <property type="entry name" value="D-SERINE TRANSPORTER DSDX"/>
    <property type="match status" value="1"/>
</dbReference>
<gene>
    <name evidence="2" type="ORF">BDD30_3586</name>
</gene>
<evidence type="ECO:0000313" key="2">
    <source>
        <dbReference type="EMBL" id="RKS56952.1"/>
    </source>
</evidence>
<proteinExistence type="predicted"/>
<name>A0ABX9SLJ2_9GAMM</name>
<dbReference type="EMBL" id="RBLJ01000004">
    <property type="protein sequence ID" value="RKS56952.1"/>
    <property type="molecule type" value="Genomic_DNA"/>
</dbReference>
<feature type="transmembrane region" description="Helical" evidence="1">
    <location>
        <begin position="256"/>
        <end position="282"/>
    </location>
</feature>
<evidence type="ECO:0000256" key="1">
    <source>
        <dbReference type="SAM" id="Phobius"/>
    </source>
</evidence>
<keyword evidence="1" id="KW-0812">Transmembrane</keyword>
<feature type="transmembrane region" description="Helical" evidence="1">
    <location>
        <begin position="420"/>
        <end position="444"/>
    </location>
</feature>
<keyword evidence="1" id="KW-1133">Transmembrane helix</keyword>
<feature type="transmembrane region" description="Helical" evidence="1">
    <location>
        <begin position="98"/>
        <end position="131"/>
    </location>
</feature>
<feature type="transmembrane region" description="Helical" evidence="1">
    <location>
        <begin position="178"/>
        <end position="197"/>
    </location>
</feature>
<dbReference type="Pfam" id="PF02447">
    <property type="entry name" value="GntP_permease"/>
    <property type="match status" value="1"/>
</dbReference>